<organism evidence="3 4">
    <name type="scientific">Brevirhabdus pacifica</name>
    <dbReference type="NCBI Taxonomy" id="1267768"/>
    <lineage>
        <taxon>Bacteria</taxon>
        <taxon>Pseudomonadati</taxon>
        <taxon>Pseudomonadota</taxon>
        <taxon>Alphaproteobacteria</taxon>
        <taxon>Rhodobacterales</taxon>
        <taxon>Paracoccaceae</taxon>
        <taxon>Brevirhabdus</taxon>
    </lineage>
</organism>
<keyword evidence="4" id="KW-1185">Reference proteome</keyword>
<dbReference type="GO" id="GO:0030497">
    <property type="term" value="P:fatty acid elongation"/>
    <property type="evidence" value="ECO:0007669"/>
    <property type="project" value="TreeGrafter"/>
</dbReference>
<accession>A0A1U7DH78</accession>
<dbReference type="EMBL" id="CP019124">
    <property type="protein sequence ID" value="APX89347.1"/>
    <property type="molecule type" value="Genomic_DNA"/>
</dbReference>
<sequence length="256" mass="26451">MNDPRELFDLTGRVACVTGASSGLGRRAALCLAAAGARVVAVARRQAPLEALRDEIGAGAACLPVDLADGITTGRMATLADDIAAPFGPPGIVVHAAGINTRQTADEVTPDAWDRTLALNLSTPFFLSQALVPAMRARGWGRIVTFASLQTTRAFPGGIAYGASKGGIGQLTRAMAEAWSPHGITANALGPGFFPTELTRAVFDAPDRAARNAAQTCIGRNGQPEDMDGPLLFLCSPASDYVTGQVLMVDGGFSAK</sequence>
<dbReference type="PANTHER" id="PTHR42760">
    <property type="entry name" value="SHORT-CHAIN DEHYDROGENASES/REDUCTASES FAMILY MEMBER"/>
    <property type="match status" value="1"/>
</dbReference>
<dbReference type="InterPro" id="IPR036291">
    <property type="entry name" value="NAD(P)-bd_dom_sf"/>
</dbReference>
<dbReference type="PROSITE" id="PS00061">
    <property type="entry name" value="ADH_SHORT"/>
    <property type="match status" value="1"/>
</dbReference>
<dbReference type="FunFam" id="3.40.50.720:FF:000084">
    <property type="entry name" value="Short-chain dehydrogenase reductase"/>
    <property type="match status" value="1"/>
</dbReference>
<dbReference type="PRINTS" id="PR00080">
    <property type="entry name" value="SDRFAMILY"/>
</dbReference>
<evidence type="ECO:0000256" key="1">
    <source>
        <dbReference type="ARBA" id="ARBA00006484"/>
    </source>
</evidence>
<dbReference type="PANTHER" id="PTHR42760:SF135">
    <property type="entry name" value="BLL7886 PROTEIN"/>
    <property type="match status" value="1"/>
</dbReference>
<dbReference type="OrthoDB" id="9796652at2"/>
<dbReference type="PRINTS" id="PR00081">
    <property type="entry name" value="GDHRDH"/>
</dbReference>
<dbReference type="Gene3D" id="3.40.50.720">
    <property type="entry name" value="NAD(P)-binding Rossmann-like Domain"/>
    <property type="match status" value="1"/>
</dbReference>
<reference evidence="3 4" key="1">
    <citation type="submission" date="2017-01" db="EMBL/GenBank/DDBJ databases">
        <title>Genomic analysis of Xuhuaishuia manganoxidans DY6-4.</title>
        <authorList>
            <person name="Wang X."/>
        </authorList>
    </citation>
    <scope>NUCLEOTIDE SEQUENCE [LARGE SCALE GENOMIC DNA]</scope>
    <source>
        <strain evidence="3 4">DY6-4</strain>
    </source>
</reference>
<dbReference type="GO" id="GO:0016616">
    <property type="term" value="F:oxidoreductase activity, acting on the CH-OH group of donors, NAD or NADP as acceptor"/>
    <property type="evidence" value="ECO:0007669"/>
    <property type="project" value="UniProtKB-ARBA"/>
</dbReference>
<dbReference type="STRING" id="1267768.BV394_06135"/>
<protein>
    <submittedName>
        <fullName evidence="3">Gluconate 5-dehydrogenase</fullName>
    </submittedName>
</protein>
<dbReference type="AlphaFoldDB" id="A0A1U7DH78"/>
<gene>
    <name evidence="3" type="ORF">BV394_06135</name>
</gene>
<dbReference type="InterPro" id="IPR020904">
    <property type="entry name" value="Sc_DH/Rdtase_CS"/>
</dbReference>
<dbReference type="RefSeq" id="WP_076979370.1">
    <property type="nucleotide sequence ID" value="NZ_CP019124.1"/>
</dbReference>
<dbReference type="InterPro" id="IPR057326">
    <property type="entry name" value="KR_dom"/>
</dbReference>
<dbReference type="Pfam" id="PF13561">
    <property type="entry name" value="adh_short_C2"/>
    <property type="match status" value="1"/>
</dbReference>
<accession>A0A2M9DE17</accession>
<evidence type="ECO:0000313" key="4">
    <source>
        <dbReference type="Proteomes" id="UP000187266"/>
    </source>
</evidence>
<evidence type="ECO:0000313" key="3">
    <source>
        <dbReference type="EMBL" id="APX89347.1"/>
    </source>
</evidence>
<dbReference type="SMART" id="SM00822">
    <property type="entry name" value="PKS_KR"/>
    <property type="match status" value="1"/>
</dbReference>
<evidence type="ECO:0000259" key="2">
    <source>
        <dbReference type="SMART" id="SM00822"/>
    </source>
</evidence>
<comment type="similarity">
    <text evidence="1">Belongs to the short-chain dehydrogenases/reductases (SDR) family.</text>
</comment>
<dbReference type="Proteomes" id="UP000187266">
    <property type="component" value="Chromosome"/>
</dbReference>
<proteinExistence type="inferred from homology"/>
<dbReference type="SUPFAM" id="SSF51735">
    <property type="entry name" value="NAD(P)-binding Rossmann-fold domains"/>
    <property type="match status" value="1"/>
</dbReference>
<dbReference type="InterPro" id="IPR002347">
    <property type="entry name" value="SDR_fam"/>
</dbReference>
<name>A0A1U7DH78_9RHOB</name>
<feature type="domain" description="Ketoreductase" evidence="2">
    <location>
        <begin position="13"/>
        <end position="192"/>
    </location>
</feature>